<keyword evidence="3" id="KW-1185">Reference proteome</keyword>
<dbReference type="Proteomes" id="UP000023152">
    <property type="component" value="Unassembled WGS sequence"/>
</dbReference>
<dbReference type="EMBL" id="ASPP01026998">
    <property type="protein sequence ID" value="ETO06579.1"/>
    <property type="molecule type" value="Genomic_DNA"/>
</dbReference>
<dbReference type="Pfam" id="PF13540">
    <property type="entry name" value="RCC1_2"/>
    <property type="match status" value="1"/>
</dbReference>
<accession>X6LY81</accession>
<reference evidence="2 3" key="1">
    <citation type="journal article" date="2013" name="Curr. Biol.">
        <title>The Genome of the Foraminiferan Reticulomyxa filosa.</title>
        <authorList>
            <person name="Glockner G."/>
            <person name="Hulsmann N."/>
            <person name="Schleicher M."/>
            <person name="Noegel A.A."/>
            <person name="Eichinger L."/>
            <person name="Gallinger C."/>
            <person name="Pawlowski J."/>
            <person name="Sierra R."/>
            <person name="Euteneuer U."/>
            <person name="Pillet L."/>
            <person name="Moustafa A."/>
            <person name="Platzer M."/>
            <person name="Groth M."/>
            <person name="Szafranski K."/>
            <person name="Schliwa M."/>
        </authorList>
    </citation>
    <scope>NUCLEOTIDE SEQUENCE [LARGE SCALE GENOMIC DNA]</scope>
</reference>
<dbReference type="InterPro" id="IPR051553">
    <property type="entry name" value="Ran_GTPase-activating"/>
</dbReference>
<comment type="caution">
    <text evidence="2">The sequence shown here is derived from an EMBL/GenBank/DDBJ whole genome shotgun (WGS) entry which is preliminary data.</text>
</comment>
<evidence type="ECO:0000313" key="2">
    <source>
        <dbReference type="EMBL" id="ETO06579.1"/>
    </source>
</evidence>
<proteinExistence type="predicted"/>
<protein>
    <submittedName>
        <fullName evidence="2">Uncharacterized protein</fullName>
    </submittedName>
</protein>
<dbReference type="PANTHER" id="PTHR45982:SF1">
    <property type="entry name" value="REGULATOR OF CHROMOSOME CONDENSATION"/>
    <property type="match status" value="1"/>
</dbReference>
<dbReference type="InterPro" id="IPR000408">
    <property type="entry name" value="Reg_chr_condens"/>
</dbReference>
<dbReference type="PROSITE" id="PS00626">
    <property type="entry name" value="RCC1_2"/>
    <property type="match status" value="1"/>
</dbReference>
<dbReference type="GO" id="GO:0005085">
    <property type="term" value="F:guanyl-nucleotide exchange factor activity"/>
    <property type="evidence" value="ECO:0007669"/>
    <property type="project" value="TreeGrafter"/>
</dbReference>
<dbReference type="PANTHER" id="PTHR45982">
    <property type="entry name" value="REGULATOR OF CHROMOSOME CONDENSATION"/>
    <property type="match status" value="1"/>
</dbReference>
<feature type="repeat" description="RCC1" evidence="1">
    <location>
        <begin position="198"/>
        <end position="248"/>
    </location>
</feature>
<dbReference type="PROSITE" id="PS50012">
    <property type="entry name" value="RCC1_3"/>
    <property type="match status" value="2"/>
</dbReference>
<evidence type="ECO:0000313" key="3">
    <source>
        <dbReference type="Proteomes" id="UP000023152"/>
    </source>
</evidence>
<dbReference type="SUPFAM" id="SSF50985">
    <property type="entry name" value="RCC1/BLIP-II"/>
    <property type="match status" value="1"/>
</dbReference>
<gene>
    <name evidence="2" type="ORF">RFI_30814</name>
</gene>
<evidence type="ECO:0000256" key="1">
    <source>
        <dbReference type="PROSITE-ProRule" id="PRU00235"/>
    </source>
</evidence>
<feature type="repeat" description="RCC1" evidence="1">
    <location>
        <begin position="133"/>
        <end position="197"/>
    </location>
</feature>
<organism evidence="2 3">
    <name type="scientific">Reticulomyxa filosa</name>
    <dbReference type="NCBI Taxonomy" id="46433"/>
    <lineage>
        <taxon>Eukaryota</taxon>
        <taxon>Sar</taxon>
        <taxon>Rhizaria</taxon>
        <taxon>Retaria</taxon>
        <taxon>Foraminifera</taxon>
        <taxon>Monothalamids</taxon>
        <taxon>Reticulomyxidae</taxon>
        <taxon>Reticulomyxa</taxon>
    </lineage>
</organism>
<dbReference type="AlphaFoldDB" id="X6LY81"/>
<dbReference type="GO" id="GO:0005737">
    <property type="term" value="C:cytoplasm"/>
    <property type="evidence" value="ECO:0007669"/>
    <property type="project" value="TreeGrafter"/>
</dbReference>
<dbReference type="Gene3D" id="2.130.10.30">
    <property type="entry name" value="Regulator of chromosome condensation 1/beta-lactamase-inhibitor protein II"/>
    <property type="match status" value="1"/>
</dbReference>
<dbReference type="Pfam" id="PF00415">
    <property type="entry name" value="RCC1"/>
    <property type="match status" value="1"/>
</dbReference>
<dbReference type="InterPro" id="IPR009091">
    <property type="entry name" value="RCC1/BLIP-II"/>
</dbReference>
<name>X6LY81_RETFI</name>
<dbReference type="OrthoDB" id="5370059at2759"/>
<sequence length="327" mass="36694">MIAQLPPFEQWLRDILKIRSDETIHQIYCQADGVSVVTHNQIKKNSTIFQIMGDQKDIRINLLTVFYRSGCLNEVIKKYCNGYIIGESGTLYQCLDIESKLTLKKIDTVEHTQEKIVEIQSGWNHFLILTNYGHVYSWGLNLFHACGHIPESEKNENKTENIININSPTPIPCFLSPLIKVAQISCGIWHSVCVTALGDIYVFGLNKDGQLGLGKEIYHCTSPELLTCDFECAQISCGGRHTCAVDKNGNVWGWGYNAQGQALPSDHIDKKAITCQDNTHIWVPAKWDNIKAEKIVCGHWGTSVICLNNTKEKVIISCGNASNIKQN</sequence>